<gene>
    <name evidence="2" type="ORF">JTE90_019941</name>
</gene>
<proteinExistence type="predicted"/>
<evidence type="ECO:0000313" key="3">
    <source>
        <dbReference type="Proteomes" id="UP000827092"/>
    </source>
</evidence>
<dbReference type="SUPFAM" id="SSF54695">
    <property type="entry name" value="POZ domain"/>
    <property type="match status" value="1"/>
</dbReference>
<dbReference type="Gene3D" id="3.30.710.10">
    <property type="entry name" value="Potassium Channel Kv1.1, Chain A"/>
    <property type="match status" value="1"/>
</dbReference>
<sequence>MPTETIIPFILNRFDAELLLGSVLEVHWSLFLTWKRDGRLKSIAVNRTTSSGKVGLEIHLTHTYLDTDGELVSTDKLYVDFLEEWQKETCIAIYLQFSGEFKGHVVLYDANEKIGKYNVTTHLKNLPTAFKHLSDDLSIMFNNPDFFPDARFVCGDTEFLGHKGILSARSPVIAKMFGTEMLESQGVVKIVGVEASALEFIFKYLYSGKTDTLTEELAEDLLFAIDSYELLELKRICVQKLKLQTTVDNVARMLALGHLYDEGLMNYAEQFICEYDKFSEIEDTNDWEILEKRFQSLALQVVKSALRHKGRT</sequence>
<feature type="domain" description="BTB" evidence="1">
    <location>
        <begin position="148"/>
        <end position="214"/>
    </location>
</feature>
<dbReference type="Proteomes" id="UP000827092">
    <property type="component" value="Unassembled WGS sequence"/>
</dbReference>
<dbReference type="SMART" id="SM00225">
    <property type="entry name" value="BTB"/>
    <property type="match status" value="1"/>
</dbReference>
<dbReference type="Gene3D" id="1.25.40.420">
    <property type="match status" value="1"/>
</dbReference>
<evidence type="ECO:0000259" key="1">
    <source>
        <dbReference type="PROSITE" id="PS50097"/>
    </source>
</evidence>
<protein>
    <recommendedName>
        <fullName evidence="1">BTB domain-containing protein</fullName>
    </recommendedName>
</protein>
<comment type="caution">
    <text evidence="2">The sequence shown here is derived from an EMBL/GenBank/DDBJ whole genome shotgun (WGS) entry which is preliminary data.</text>
</comment>
<dbReference type="PANTHER" id="PTHR24413">
    <property type="entry name" value="SPECKLE-TYPE POZ PROTEIN"/>
    <property type="match status" value="1"/>
</dbReference>
<dbReference type="InterPro" id="IPR011333">
    <property type="entry name" value="SKP1/BTB/POZ_sf"/>
</dbReference>
<dbReference type="EMBL" id="JAFNEN010000296">
    <property type="protein sequence ID" value="KAG8186620.1"/>
    <property type="molecule type" value="Genomic_DNA"/>
</dbReference>
<evidence type="ECO:0000313" key="2">
    <source>
        <dbReference type="EMBL" id="KAG8186620.1"/>
    </source>
</evidence>
<reference evidence="2 3" key="1">
    <citation type="journal article" date="2022" name="Nat. Ecol. Evol.">
        <title>A masculinizing supergene underlies an exaggerated male reproductive morph in a spider.</title>
        <authorList>
            <person name="Hendrickx F."/>
            <person name="De Corte Z."/>
            <person name="Sonet G."/>
            <person name="Van Belleghem S.M."/>
            <person name="Kostlbacher S."/>
            <person name="Vangestel C."/>
        </authorList>
    </citation>
    <scope>NUCLEOTIDE SEQUENCE [LARGE SCALE GENOMIC DNA]</scope>
    <source>
        <strain evidence="2">W744_W776</strain>
    </source>
</reference>
<dbReference type="Pfam" id="PF00651">
    <property type="entry name" value="BTB"/>
    <property type="match status" value="1"/>
</dbReference>
<keyword evidence="3" id="KW-1185">Reference proteome</keyword>
<dbReference type="PROSITE" id="PS50097">
    <property type="entry name" value="BTB"/>
    <property type="match status" value="1"/>
</dbReference>
<name>A0AAV6USQ2_9ARAC</name>
<accession>A0AAV6USQ2</accession>
<organism evidence="2 3">
    <name type="scientific">Oedothorax gibbosus</name>
    <dbReference type="NCBI Taxonomy" id="931172"/>
    <lineage>
        <taxon>Eukaryota</taxon>
        <taxon>Metazoa</taxon>
        <taxon>Ecdysozoa</taxon>
        <taxon>Arthropoda</taxon>
        <taxon>Chelicerata</taxon>
        <taxon>Arachnida</taxon>
        <taxon>Araneae</taxon>
        <taxon>Araneomorphae</taxon>
        <taxon>Entelegynae</taxon>
        <taxon>Araneoidea</taxon>
        <taxon>Linyphiidae</taxon>
        <taxon>Erigoninae</taxon>
        <taxon>Oedothorax</taxon>
    </lineage>
</organism>
<dbReference type="InterPro" id="IPR000210">
    <property type="entry name" value="BTB/POZ_dom"/>
</dbReference>
<dbReference type="AlphaFoldDB" id="A0AAV6USQ2"/>